<dbReference type="AlphaFoldDB" id="A0A7W9AHE1"/>
<evidence type="ECO:0000313" key="3">
    <source>
        <dbReference type="Proteomes" id="UP000549617"/>
    </source>
</evidence>
<dbReference type="Proteomes" id="UP000549617">
    <property type="component" value="Unassembled WGS sequence"/>
</dbReference>
<dbReference type="EMBL" id="JACIJC010000002">
    <property type="protein sequence ID" value="MBB5685542.1"/>
    <property type="molecule type" value="Genomic_DNA"/>
</dbReference>
<evidence type="ECO:0000256" key="1">
    <source>
        <dbReference type="SAM" id="MobiDB-lite"/>
    </source>
</evidence>
<protein>
    <recommendedName>
        <fullName evidence="4">MerR family transcriptional regulator</fullName>
    </recommendedName>
</protein>
<organism evidence="2 3">
    <name type="scientific">Sphingobium boeckii</name>
    <dbReference type="NCBI Taxonomy" id="1082345"/>
    <lineage>
        <taxon>Bacteria</taxon>
        <taxon>Pseudomonadati</taxon>
        <taxon>Pseudomonadota</taxon>
        <taxon>Alphaproteobacteria</taxon>
        <taxon>Sphingomonadales</taxon>
        <taxon>Sphingomonadaceae</taxon>
        <taxon>Sphingobium</taxon>
    </lineage>
</organism>
<evidence type="ECO:0000313" key="2">
    <source>
        <dbReference type="EMBL" id="MBB5685542.1"/>
    </source>
</evidence>
<sequence>MIRQLEALRHGLRHAAACPAPSHMECPSFRRLMKSARANLERGGSPRNRFRRASPQY</sequence>
<reference evidence="2 3" key="1">
    <citation type="submission" date="2020-08" db="EMBL/GenBank/DDBJ databases">
        <title>Genomic Encyclopedia of Type Strains, Phase IV (KMG-IV): sequencing the most valuable type-strain genomes for metagenomic binning, comparative biology and taxonomic classification.</title>
        <authorList>
            <person name="Goeker M."/>
        </authorList>
    </citation>
    <scope>NUCLEOTIDE SEQUENCE [LARGE SCALE GENOMIC DNA]</scope>
    <source>
        <strain evidence="2 3">DSM 25079</strain>
    </source>
</reference>
<gene>
    <name evidence="2" type="ORF">FHS49_001550</name>
</gene>
<feature type="region of interest" description="Disordered" evidence="1">
    <location>
        <begin position="38"/>
        <end position="57"/>
    </location>
</feature>
<evidence type="ECO:0008006" key="4">
    <source>
        <dbReference type="Google" id="ProtNLM"/>
    </source>
</evidence>
<feature type="compositionally biased region" description="Basic residues" evidence="1">
    <location>
        <begin position="48"/>
        <end position="57"/>
    </location>
</feature>
<name>A0A7W9AHE1_9SPHN</name>
<proteinExistence type="predicted"/>
<accession>A0A7W9AHE1</accession>
<comment type="caution">
    <text evidence="2">The sequence shown here is derived from an EMBL/GenBank/DDBJ whole genome shotgun (WGS) entry which is preliminary data.</text>
</comment>
<keyword evidence="3" id="KW-1185">Reference proteome</keyword>